<dbReference type="Proteomes" id="UP000034883">
    <property type="component" value="Chromosome"/>
</dbReference>
<dbReference type="SUPFAM" id="SSF63829">
    <property type="entry name" value="Calcium-dependent phosphotriesterase"/>
    <property type="match status" value="1"/>
</dbReference>
<proteinExistence type="predicted"/>
<evidence type="ECO:0000313" key="2">
    <source>
        <dbReference type="EMBL" id="AKF11373.1"/>
    </source>
</evidence>
<dbReference type="InterPro" id="IPR005036">
    <property type="entry name" value="CBM21_dom"/>
</dbReference>
<name>A0A0F6WA83_9BACT</name>
<sequence>MSCCLALALSACLGEGIEDASLEAAAIADDEQRASAVYVLETGHWSQYVYHGISRESFWVDLAVRNDAYTKDVGILWTTNGWITSQRATAVCEGTLPDGRERWGVDVRDFANRGWGHEPEVEFAAFVTMNGTTSWSPFRNHFVYRGVTPASPVRLLSSRIAWDGSVASLEGTVRSLRTARPRRIFVRYTLDGWATWDEAEATASEGEHAFSIPLDIDPARTEEVAFAVRVEHDGQSAWDNNGGADHRHQLAPAVSASFVNAPGYAIDGVLVLMGHARSAFPVDAVRVRIDDGAWESLPQGDDLARGLAAFSTAGTFRRVVETRALAAGPHTLEVEVSAGPFVRSPSTLTVDVADAIASVGSQRLPESDRGTAWDVDRDHDGRLVIAYDRGVARLDSQGALELTFEPYAGPGRFDDVEATTQYVYALSSPLVVRYEAATGALDRSFGVDGALDLGVVLTGDNALCYASQIAASDDALFVTDSCNARVVRLTPDGVLDGVVALGDGLGYANVQHPTLAPDALWVWRERHVGSDFVRELVAIDADALAVREVVSLDPRVTQSAGGVGVGADAFWVVAYDGMLLRIGRDGALRGAWVGGDMYEPLVPGVINIGAHVEVLADGSAEVLSVQTASLERFAPTR</sequence>
<reference evidence="2 3" key="1">
    <citation type="submission" date="2015-03" db="EMBL/GenBank/DDBJ databases">
        <title>Genome assembly of Sandaracinus amylolyticus DSM 53668.</title>
        <authorList>
            <person name="Sharma G."/>
            <person name="Subramanian S."/>
        </authorList>
    </citation>
    <scope>NUCLEOTIDE SEQUENCE [LARGE SCALE GENOMIC DNA]</scope>
    <source>
        <strain evidence="2 3">DSM 53668</strain>
    </source>
</reference>
<feature type="domain" description="CBM21" evidence="1">
    <location>
        <begin position="164"/>
        <end position="246"/>
    </location>
</feature>
<protein>
    <recommendedName>
        <fullName evidence="1">CBM21 domain-containing protein</fullName>
    </recommendedName>
</protein>
<dbReference type="GO" id="GO:0000164">
    <property type="term" value="C:protein phosphatase type 1 complex"/>
    <property type="evidence" value="ECO:0007669"/>
    <property type="project" value="TreeGrafter"/>
</dbReference>
<evidence type="ECO:0000259" key="1">
    <source>
        <dbReference type="Pfam" id="PF03370"/>
    </source>
</evidence>
<dbReference type="AlphaFoldDB" id="A0A0F6WA83"/>
<dbReference type="InterPro" id="IPR038175">
    <property type="entry name" value="CBM21_dom_sf"/>
</dbReference>
<dbReference type="Gene3D" id="2.60.40.2440">
    <property type="entry name" value="Carbohydrate binding type-21 domain"/>
    <property type="match status" value="2"/>
</dbReference>
<dbReference type="PANTHER" id="PTHR12307">
    <property type="entry name" value="PROTEIN PHOSPHATASE 1 REGULATORY SUBUNIT"/>
    <property type="match status" value="1"/>
</dbReference>
<keyword evidence="3" id="KW-1185">Reference proteome</keyword>
<dbReference type="KEGG" id="samy:DB32_008522"/>
<dbReference type="EMBL" id="CP011125">
    <property type="protein sequence ID" value="AKF11373.1"/>
    <property type="molecule type" value="Genomic_DNA"/>
</dbReference>
<accession>A0A0F6WA83</accession>
<gene>
    <name evidence="2" type="ORF">DB32_008522</name>
</gene>
<dbReference type="InterPro" id="IPR050782">
    <property type="entry name" value="PP1_regulatory_subunit_3"/>
</dbReference>
<dbReference type="GO" id="GO:0008157">
    <property type="term" value="F:protein phosphatase 1 binding"/>
    <property type="evidence" value="ECO:0007669"/>
    <property type="project" value="TreeGrafter"/>
</dbReference>
<dbReference type="PANTHER" id="PTHR12307:SF36">
    <property type="entry name" value="GLYCOGEN-BINDING SUBUNIT 76A"/>
    <property type="match status" value="1"/>
</dbReference>
<dbReference type="STRING" id="927083.DB32_008522"/>
<evidence type="ECO:0000313" key="3">
    <source>
        <dbReference type="Proteomes" id="UP000034883"/>
    </source>
</evidence>
<dbReference type="Pfam" id="PF03370">
    <property type="entry name" value="CBM_21"/>
    <property type="match status" value="1"/>
</dbReference>
<organism evidence="2 3">
    <name type="scientific">Sandaracinus amylolyticus</name>
    <dbReference type="NCBI Taxonomy" id="927083"/>
    <lineage>
        <taxon>Bacteria</taxon>
        <taxon>Pseudomonadati</taxon>
        <taxon>Myxococcota</taxon>
        <taxon>Polyangia</taxon>
        <taxon>Polyangiales</taxon>
        <taxon>Sandaracinaceae</taxon>
        <taxon>Sandaracinus</taxon>
    </lineage>
</organism>